<dbReference type="EMBL" id="GBXM01010634">
    <property type="protein sequence ID" value="JAH97943.1"/>
    <property type="molecule type" value="Transcribed_RNA"/>
</dbReference>
<reference evidence="1" key="2">
    <citation type="journal article" date="2015" name="Fish Shellfish Immunol.">
        <title>Early steps in the European eel (Anguilla anguilla)-Vibrio vulnificus interaction in the gills: Role of the RtxA13 toxin.</title>
        <authorList>
            <person name="Callol A."/>
            <person name="Pajuelo D."/>
            <person name="Ebbesson L."/>
            <person name="Teles M."/>
            <person name="MacKenzie S."/>
            <person name="Amaro C."/>
        </authorList>
    </citation>
    <scope>NUCLEOTIDE SEQUENCE</scope>
</reference>
<sequence length="70" mass="7693">MALCPACLEAFTLETLISNSRESNASIPCLACMWTSMLQISIKPRKALAFANKTPDKTPGRKHGTWKAKI</sequence>
<protein>
    <submittedName>
        <fullName evidence="1">Uncharacterized protein</fullName>
    </submittedName>
</protein>
<reference evidence="1" key="1">
    <citation type="submission" date="2014-11" db="EMBL/GenBank/DDBJ databases">
        <authorList>
            <person name="Amaro Gonzalez C."/>
        </authorList>
    </citation>
    <scope>NUCLEOTIDE SEQUENCE</scope>
</reference>
<evidence type="ECO:0000313" key="1">
    <source>
        <dbReference type="EMBL" id="JAH97943.1"/>
    </source>
</evidence>
<proteinExistence type="predicted"/>
<organism evidence="1">
    <name type="scientific">Anguilla anguilla</name>
    <name type="common">European freshwater eel</name>
    <name type="synonym">Muraena anguilla</name>
    <dbReference type="NCBI Taxonomy" id="7936"/>
    <lineage>
        <taxon>Eukaryota</taxon>
        <taxon>Metazoa</taxon>
        <taxon>Chordata</taxon>
        <taxon>Craniata</taxon>
        <taxon>Vertebrata</taxon>
        <taxon>Euteleostomi</taxon>
        <taxon>Actinopterygii</taxon>
        <taxon>Neopterygii</taxon>
        <taxon>Teleostei</taxon>
        <taxon>Anguilliformes</taxon>
        <taxon>Anguillidae</taxon>
        <taxon>Anguilla</taxon>
    </lineage>
</organism>
<accession>A0A0E9X8C7</accession>
<dbReference type="AlphaFoldDB" id="A0A0E9X8C7"/>
<name>A0A0E9X8C7_ANGAN</name>